<dbReference type="Proteomes" id="UP001589619">
    <property type="component" value="Unassembled WGS sequence"/>
</dbReference>
<sequence>MNEFPQIGKSLFFGRVRPKIEGNALPALRHIKSEDQVREQQHGLFSWNFRDGRIVEGYPQAA</sequence>
<name>A0ABV5W104_9BACL</name>
<comment type="caution">
    <text evidence="1">The sequence shown here is derived from an EMBL/GenBank/DDBJ whole genome shotgun (WGS) entry which is preliminary data.</text>
</comment>
<protein>
    <submittedName>
        <fullName evidence="1">Uncharacterized protein</fullName>
    </submittedName>
</protein>
<evidence type="ECO:0000313" key="2">
    <source>
        <dbReference type="Proteomes" id="UP001589619"/>
    </source>
</evidence>
<accession>A0ABV5W104</accession>
<organism evidence="1 2">
    <name type="scientific">Paenibacillus hodogayensis</name>
    <dbReference type="NCBI Taxonomy" id="279208"/>
    <lineage>
        <taxon>Bacteria</taxon>
        <taxon>Bacillati</taxon>
        <taxon>Bacillota</taxon>
        <taxon>Bacilli</taxon>
        <taxon>Bacillales</taxon>
        <taxon>Paenibacillaceae</taxon>
        <taxon>Paenibacillus</taxon>
    </lineage>
</organism>
<keyword evidence="2" id="KW-1185">Reference proteome</keyword>
<gene>
    <name evidence="1" type="ORF">ACFFNY_20315</name>
</gene>
<evidence type="ECO:0000313" key="1">
    <source>
        <dbReference type="EMBL" id="MFB9753921.1"/>
    </source>
</evidence>
<dbReference type="EMBL" id="JBHMAG010000013">
    <property type="protein sequence ID" value="MFB9753921.1"/>
    <property type="molecule type" value="Genomic_DNA"/>
</dbReference>
<dbReference type="RefSeq" id="WP_344915252.1">
    <property type="nucleotide sequence ID" value="NZ_BAAAYO010000014.1"/>
</dbReference>
<proteinExistence type="predicted"/>
<reference evidence="1 2" key="1">
    <citation type="submission" date="2024-09" db="EMBL/GenBank/DDBJ databases">
        <authorList>
            <person name="Sun Q."/>
            <person name="Mori K."/>
        </authorList>
    </citation>
    <scope>NUCLEOTIDE SEQUENCE [LARGE SCALE GENOMIC DNA]</scope>
    <source>
        <strain evidence="1 2">JCM 12520</strain>
    </source>
</reference>